<accession>A0A6A6V704</accession>
<feature type="compositionally biased region" description="Basic and acidic residues" evidence="1">
    <location>
        <begin position="96"/>
        <end position="106"/>
    </location>
</feature>
<dbReference type="AlphaFoldDB" id="A0A6A6V704"/>
<feature type="region of interest" description="Disordered" evidence="1">
    <location>
        <begin position="1"/>
        <end position="143"/>
    </location>
</feature>
<feature type="compositionally biased region" description="Basic and acidic residues" evidence="1">
    <location>
        <begin position="46"/>
        <end position="56"/>
    </location>
</feature>
<proteinExistence type="predicted"/>
<dbReference type="Proteomes" id="UP000799440">
    <property type="component" value="Unassembled WGS sequence"/>
</dbReference>
<gene>
    <name evidence="2" type="ORF">M011DRAFT_406490</name>
</gene>
<organism evidence="2 3">
    <name type="scientific">Sporormia fimetaria CBS 119925</name>
    <dbReference type="NCBI Taxonomy" id="1340428"/>
    <lineage>
        <taxon>Eukaryota</taxon>
        <taxon>Fungi</taxon>
        <taxon>Dikarya</taxon>
        <taxon>Ascomycota</taxon>
        <taxon>Pezizomycotina</taxon>
        <taxon>Dothideomycetes</taxon>
        <taxon>Pleosporomycetidae</taxon>
        <taxon>Pleosporales</taxon>
        <taxon>Sporormiaceae</taxon>
        <taxon>Sporormia</taxon>
    </lineage>
</organism>
<feature type="compositionally biased region" description="Acidic residues" evidence="1">
    <location>
        <begin position="299"/>
        <end position="311"/>
    </location>
</feature>
<feature type="compositionally biased region" description="Basic residues" evidence="1">
    <location>
        <begin position="346"/>
        <end position="355"/>
    </location>
</feature>
<feature type="region of interest" description="Disordered" evidence="1">
    <location>
        <begin position="292"/>
        <end position="355"/>
    </location>
</feature>
<evidence type="ECO:0000313" key="2">
    <source>
        <dbReference type="EMBL" id="KAF2745479.1"/>
    </source>
</evidence>
<dbReference type="OrthoDB" id="5398515at2759"/>
<evidence type="ECO:0000313" key="3">
    <source>
        <dbReference type="Proteomes" id="UP000799440"/>
    </source>
</evidence>
<evidence type="ECO:0000256" key="1">
    <source>
        <dbReference type="SAM" id="MobiDB-lite"/>
    </source>
</evidence>
<protein>
    <submittedName>
        <fullName evidence="2">Uncharacterized protein</fullName>
    </submittedName>
</protein>
<feature type="compositionally biased region" description="Basic and acidic residues" evidence="1">
    <location>
        <begin position="326"/>
        <end position="337"/>
    </location>
</feature>
<dbReference type="EMBL" id="MU006582">
    <property type="protein sequence ID" value="KAF2745479.1"/>
    <property type="molecule type" value="Genomic_DNA"/>
</dbReference>
<name>A0A6A6V704_9PLEO</name>
<keyword evidence="3" id="KW-1185">Reference proteome</keyword>
<feature type="region of interest" description="Disordered" evidence="1">
    <location>
        <begin position="198"/>
        <end position="228"/>
    </location>
</feature>
<sequence length="355" mass="39612">MQRTPSPPGRVCTPPAPHYGSKYDSYEPYSPRRSTRIAHSRTQQGHSDDRLSREELVQSTPRKKPARAAFQGVSPPSSPISPVQRSAPRTARRARFAGDSDSDNHRTAPTPSRRNLGTAVTGGMLPTPAKTPRKRTLQQDEPLGHTGRVLFASRPASIDEIMPTPRKTRKTVPLSLESFERAEQTGGQIPIYTDSKERVPSVGHGDNPFLSTTPSTKRSSTRKALQSANHDEGITYIFRGKKVFRRYEDADGPSAPDLSGDEIRRKAGAEAHKPLTRSSVKPRLLFQEELKQRGRLALDDDADEDDVETEIELSVSTPSRRKVRKLDHETITTEHQESTATSSTTRRTRRKQPMR</sequence>
<reference evidence="2" key="1">
    <citation type="journal article" date="2020" name="Stud. Mycol.">
        <title>101 Dothideomycetes genomes: a test case for predicting lifestyles and emergence of pathogens.</title>
        <authorList>
            <person name="Haridas S."/>
            <person name="Albert R."/>
            <person name="Binder M."/>
            <person name="Bloem J."/>
            <person name="Labutti K."/>
            <person name="Salamov A."/>
            <person name="Andreopoulos B."/>
            <person name="Baker S."/>
            <person name="Barry K."/>
            <person name="Bills G."/>
            <person name="Bluhm B."/>
            <person name="Cannon C."/>
            <person name="Castanera R."/>
            <person name="Culley D."/>
            <person name="Daum C."/>
            <person name="Ezra D."/>
            <person name="Gonzalez J."/>
            <person name="Henrissat B."/>
            <person name="Kuo A."/>
            <person name="Liang C."/>
            <person name="Lipzen A."/>
            <person name="Lutzoni F."/>
            <person name="Magnuson J."/>
            <person name="Mondo S."/>
            <person name="Nolan M."/>
            <person name="Ohm R."/>
            <person name="Pangilinan J."/>
            <person name="Park H.-J."/>
            <person name="Ramirez L."/>
            <person name="Alfaro M."/>
            <person name="Sun H."/>
            <person name="Tritt A."/>
            <person name="Yoshinaga Y."/>
            <person name="Zwiers L.-H."/>
            <person name="Turgeon B."/>
            <person name="Goodwin S."/>
            <person name="Spatafora J."/>
            <person name="Crous P."/>
            <person name="Grigoriev I."/>
        </authorList>
    </citation>
    <scope>NUCLEOTIDE SEQUENCE</scope>
    <source>
        <strain evidence="2">CBS 119925</strain>
    </source>
</reference>